<evidence type="ECO:0000313" key="3">
    <source>
        <dbReference type="EMBL" id="PAC73519.1"/>
    </source>
</evidence>
<dbReference type="PANTHER" id="PTHR43300">
    <property type="entry name" value="ACETYLTRANSFERASE"/>
    <property type="match status" value="1"/>
</dbReference>
<proteinExistence type="predicted"/>
<dbReference type="InterPro" id="IPR001451">
    <property type="entry name" value="Hexapep"/>
</dbReference>
<dbReference type="InterPro" id="IPR050179">
    <property type="entry name" value="Trans_hexapeptide_repeat"/>
</dbReference>
<comment type="caution">
    <text evidence="3">The sequence shown here is derived from an EMBL/GenBank/DDBJ whole genome shotgun (WGS) entry which is preliminary data.</text>
</comment>
<dbReference type="Gene3D" id="2.160.10.10">
    <property type="entry name" value="Hexapeptide repeat proteins"/>
    <property type="match status" value="1"/>
</dbReference>
<dbReference type="RefSeq" id="WP_095279515.1">
    <property type="nucleotide sequence ID" value="NZ_MNLB01000004.1"/>
</dbReference>
<dbReference type="CDD" id="cd04647">
    <property type="entry name" value="LbH_MAT_like"/>
    <property type="match status" value="1"/>
</dbReference>
<protein>
    <submittedName>
        <fullName evidence="3">Transferase</fullName>
    </submittedName>
</protein>
<keyword evidence="2" id="KW-0677">Repeat</keyword>
<evidence type="ECO:0000313" key="4">
    <source>
        <dbReference type="Proteomes" id="UP000216789"/>
    </source>
</evidence>
<dbReference type="AlphaFoldDB" id="A0A267WLM3"/>
<dbReference type="PANTHER" id="PTHR43300:SF11">
    <property type="entry name" value="ACETYLTRANSFERASE RV3034C-RELATED"/>
    <property type="match status" value="1"/>
</dbReference>
<dbReference type="Pfam" id="PF00132">
    <property type="entry name" value="Hexapep"/>
    <property type="match status" value="1"/>
</dbReference>
<dbReference type="InterPro" id="IPR011004">
    <property type="entry name" value="Trimer_LpxA-like_sf"/>
</dbReference>
<accession>A0A267WLM3</accession>
<organism evidence="3 4">
    <name type="scientific">Bifidobacterium pseudocatenulatum</name>
    <dbReference type="NCBI Taxonomy" id="28026"/>
    <lineage>
        <taxon>Bacteria</taxon>
        <taxon>Bacillati</taxon>
        <taxon>Actinomycetota</taxon>
        <taxon>Actinomycetes</taxon>
        <taxon>Bifidobacteriales</taxon>
        <taxon>Bifidobacteriaceae</taxon>
        <taxon>Bifidobacterium</taxon>
    </lineage>
</organism>
<keyword evidence="1 3" id="KW-0808">Transferase</keyword>
<dbReference type="InterPro" id="IPR018357">
    <property type="entry name" value="Hexapep_transf_CS"/>
</dbReference>
<evidence type="ECO:0000256" key="1">
    <source>
        <dbReference type="ARBA" id="ARBA00022679"/>
    </source>
</evidence>
<dbReference type="EMBL" id="MNLB01000004">
    <property type="protein sequence ID" value="PAC73519.1"/>
    <property type="molecule type" value="Genomic_DNA"/>
</dbReference>
<dbReference type="SUPFAM" id="SSF51161">
    <property type="entry name" value="Trimeric LpxA-like enzymes"/>
    <property type="match status" value="1"/>
</dbReference>
<evidence type="ECO:0000256" key="2">
    <source>
        <dbReference type="ARBA" id="ARBA00022737"/>
    </source>
</evidence>
<reference evidence="3 4" key="1">
    <citation type="journal article" date="2017" name="ISME J.">
        <title>Unveiling bifidobacterial biogeography across the mammalian branch of the tree of life.</title>
        <authorList>
            <person name="Milani C."/>
            <person name="Mangifesta M."/>
            <person name="Mancabelli L."/>
            <person name="Lugli G.A."/>
            <person name="James K."/>
            <person name="Duranti S."/>
            <person name="Turroni F."/>
            <person name="Ferrario C."/>
            <person name="Ossiprandi M.C."/>
            <person name="van Sinderen D."/>
            <person name="Ventura M."/>
        </authorList>
    </citation>
    <scope>NUCLEOTIDE SEQUENCE [LARGE SCALE GENOMIC DNA]</scope>
    <source>
        <strain evidence="3 4">1E</strain>
    </source>
</reference>
<name>A0A267WLM3_BIFPS</name>
<dbReference type="Proteomes" id="UP000216789">
    <property type="component" value="Unassembled WGS sequence"/>
</dbReference>
<dbReference type="GO" id="GO:0016740">
    <property type="term" value="F:transferase activity"/>
    <property type="evidence" value="ECO:0007669"/>
    <property type="project" value="UniProtKB-KW"/>
</dbReference>
<sequence>MIRDLLRHFVLKEKASSQDFINFWKKQGARIGEGTYFFDPRSNCLGINNPCNLTIGRNVQVTHGVVIVDHGYDWSVLKGAYGDVLGNTGQISIGDNVFIGMNAIILKNVHIGNNVIIGAGSVVTHDIPDDSVAAGNPCRVLMPLSVYKEKRTNAQLEEAVNLFDAYVKTHPGEIPDKELFREYFWLFERPDEEGKVSCAEFDRVMHLVDGSYDLSAKASGESKRLFDSFEDFIKYCQTEKSKE</sequence>
<gene>
    <name evidence="3" type="ORF">BPS1E_0911</name>
</gene>
<dbReference type="PROSITE" id="PS00101">
    <property type="entry name" value="HEXAPEP_TRANSFERASES"/>
    <property type="match status" value="1"/>
</dbReference>